<comment type="caution">
    <text evidence="3">The sequence shown here is derived from an EMBL/GenBank/DDBJ whole genome shotgun (WGS) entry which is preliminary data.</text>
</comment>
<feature type="non-terminal residue" evidence="3">
    <location>
        <position position="1"/>
    </location>
</feature>
<dbReference type="AlphaFoldDB" id="A0A8J4TVE3"/>
<organism evidence="3 4">
    <name type="scientific">Clarias magur</name>
    <name type="common">Asian catfish</name>
    <name type="synonym">Macropteronotus magur</name>
    <dbReference type="NCBI Taxonomy" id="1594786"/>
    <lineage>
        <taxon>Eukaryota</taxon>
        <taxon>Metazoa</taxon>
        <taxon>Chordata</taxon>
        <taxon>Craniata</taxon>
        <taxon>Vertebrata</taxon>
        <taxon>Euteleostomi</taxon>
        <taxon>Actinopterygii</taxon>
        <taxon>Neopterygii</taxon>
        <taxon>Teleostei</taxon>
        <taxon>Ostariophysi</taxon>
        <taxon>Siluriformes</taxon>
        <taxon>Clariidae</taxon>
        <taxon>Clarias</taxon>
    </lineage>
</organism>
<feature type="transmembrane region" description="Helical" evidence="1">
    <location>
        <begin position="35"/>
        <end position="62"/>
    </location>
</feature>
<dbReference type="OrthoDB" id="1100386at2759"/>
<evidence type="ECO:0000256" key="2">
    <source>
        <dbReference type="SAM" id="SignalP"/>
    </source>
</evidence>
<keyword evidence="2" id="KW-0732">Signal</keyword>
<protein>
    <submittedName>
        <fullName evidence="3">Adhesion G protein-coupled receptor E3-like</fullName>
    </submittedName>
</protein>
<keyword evidence="1" id="KW-1133">Transmembrane helix</keyword>
<proteinExistence type="predicted"/>
<sequence>LNLLLFIIMLFIMISTLIRLKNENLQRSNDNDKKILYKNLIISVMFKSLAQFFILGCCRVILLRRDHNVIVFELFQFLSSQQGTSVFLVHCLLSHK</sequence>
<dbReference type="Proteomes" id="UP000727407">
    <property type="component" value="Unassembled WGS sequence"/>
</dbReference>
<reference evidence="3" key="1">
    <citation type="submission" date="2020-07" db="EMBL/GenBank/DDBJ databases">
        <title>Clarias magur genome sequencing, assembly and annotation.</title>
        <authorList>
            <person name="Kushwaha B."/>
            <person name="Kumar R."/>
            <person name="Das P."/>
            <person name="Joshi C.G."/>
            <person name="Kumar D."/>
            <person name="Nagpure N.S."/>
            <person name="Pandey M."/>
            <person name="Agarwal S."/>
            <person name="Srivastava S."/>
            <person name="Singh M."/>
            <person name="Sahoo L."/>
            <person name="Jayasankar P."/>
            <person name="Meher P.K."/>
            <person name="Koringa P.G."/>
            <person name="Iquebal M.A."/>
            <person name="Das S.P."/>
            <person name="Bit A."/>
            <person name="Patnaik S."/>
            <person name="Patel N."/>
            <person name="Shah T.M."/>
            <person name="Hinsu A."/>
            <person name="Jena J.K."/>
        </authorList>
    </citation>
    <scope>NUCLEOTIDE SEQUENCE</scope>
    <source>
        <strain evidence="3">CIFAMagur01</strain>
        <tissue evidence="3">Testis</tissue>
    </source>
</reference>
<evidence type="ECO:0000313" key="4">
    <source>
        <dbReference type="Proteomes" id="UP000727407"/>
    </source>
</evidence>
<keyword evidence="1" id="KW-0472">Membrane</keyword>
<dbReference type="EMBL" id="QNUK01000202">
    <property type="protein sequence ID" value="KAF5898384.1"/>
    <property type="molecule type" value="Genomic_DNA"/>
</dbReference>
<keyword evidence="1" id="KW-0812">Transmembrane</keyword>
<keyword evidence="4" id="KW-1185">Reference proteome</keyword>
<evidence type="ECO:0000313" key="3">
    <source>
        <dbReference type="EMBL" id="KAF5898384.1"/>
    </source>
</evidence>
<gene>
    <name evidence="3" type="ORF">DAT39_011918</name>
</gene>
<feature type="signal peptide" evidence="2">
    <location>
        <begin position="1"/>
        <end position="20"/>
    </location>
</feature>
<accession>A0A8J4TVE3</accession>
<evidence type="ECO:0000256" key="1">
    <source>
        <dbReference type="SAM" id="Phobius"/>
    </source>
</evidence>
<feature type="non-terminal residue" evidence="3">
    <location>
        <position position="96"/>
    </location>
</feature>
<feature type="chain" id="PRO_5035177223" evidence="2">
    <location>
        <begin position="21"/>
        <end position="96"/>
    </location>
</feature>
<name>A0A8J4TVE3_CLAMG</name>
<keyword evidence="3" id="KW-0675">Receptor</keyword>